<protein>
    <submittedName>
        <fullName evidence="1">Uncharacterized protein</fullName>
    </submittedName>
</protein>
<accession>A0ACB8M1Q1</accession>
<proteinExistence type="predicted"/>
<organism evidence="1 2">
    <name type="scientific">Citrus sinensis</name>
    <name type="common">Sweet orange</name>
    <name type="synonym">Citrus aurantium var. sinensis</name>
    <dbReference type="NCBI Taxonomy" id="2711"/>
    <lineage>
        <taxon>Eukaryota</taxon>
        <taxon>Viridiplantae</taxon>
        <taxon>Streptophyta</taxon>
        <taxon>Embryophyta</taxon>
        <taxon>Tracheophyta</taxon>
        <taxon>Spermatophyta</taxon>
        <taxon>Magnoliopsida</taxon>
        <taxon>eudicotyledons</taxon>
        <taxon>Gunneridae</taxon>
        <taxon>Pentapetalae</taxon>
        <taxon>rosids</taxon>
        <taxon>malvids</taxon>
        <taxon>Sapindales</taxon>
        <taxon>Rutaceae</taxon>
        <taxon>Aurantioideae</taxon>
        <taxon>Citrus</taxon>
    </lineage>
</organism>
<dbReference type="EMBL" id="CM039172">
    <property type="protein sequence ID" value="KAH9779607.1"/>
    <property type="molecule type" value="Genomic_DNA"/>
</dbReference>
<sequence length="316" mass="37267">MDQFMDRFERFVANVARSEVEVRTVIVGNKDMVADLIPSDIHDFDAILGMDWLVNDHATVDFFWKELDRFTFLGHVIFANSIHMDPQKIEAVVNWERLTRVSKTDWQSKKVILNLEDMLRGCGMQFRGNCDMYLPLMEFTYNNNYQSSIQMEPFKALYGKKWRTLICWDEVRERQFLGLEMVQSTNEKINVIREKLKAAQDKQKSYADKRQRPLEFTVGDKVFLRISPWMGIIRFGKRGKLSPRYISLYEIIQRVGPIEYHLALSQELSRVHDVFFYVSMLRKYIPDPSHVLNAGPFQMTADLIYEVEPVQILDQK</sequence>
<evidence type="ECO:0000313" key="1">
    <source>
        <dbReference type="EMBL" id="KAH9779607.1"/>
    </source>
</evidence>
<name>A0ACB8M1Q1_CITSI</name>
<dbReference type="Proteomes" id="UP000829398">
    <property type="component" value="Chromosome 3"/>
</dbReference>
<evidence type="ECO:0000313" key="2">
    <source>
        <dbReference type="Proteomes" id="UP000829398"/>
    </source>
</evidence>
<keyword evidence="2" id="KW-1185">Reference proteome</keyword>
<reference evidence="2" key="1">
    <citation type="journal article" date="2023" name="Hortic. Res.">
        <title>A chromosome-level phased genome enabling allele-level studies in sweet orange: a case study on citrus Huanglongbing tolerance.</title>
        <authorList>
            <person name="Wu B."/>
            <person name="Yu Q."/>
            <person name="Deng Z."/>
            <person name="Duan Y."/>
            <person name="Luo F."/>
            <person name="Gmitter F. Jr."/>
        </authorList>
    </citation>
    <scope>NUCLEOTIDE SEQUENCE [LARGE SCALE GENOMIC DNA]</scope>
    <source>
        <strain evidence="2">cv. Valencia</strain>
    </source>
</reference>
<gene>
    <name evidence="1" type="ORF">KPL71_007756</name>
</gene>
<comment type="caution">
    <text evidence="1">The sequence shown here is derived from an EMBL/GenBank/DDBJ whole genome shotgun (WGS) entry which is preliminary data.</text>
</comment>